<comment type="caution">
    <text evidence="1">The sequence shown here is derived from an EMBL/GenBank/DDBJ whole genome shotgun (WGS) entry which is preliminary data.</text>
</comment>
<gene>
    <name evidence="1" type="ORF">RhiirA1_480774</name>
</gene>
<feature type="non-terminal residue" evidence="1">
    <location>
        <position position="447"/>
    </location>
</feature>
<name>A0A2N0QNW6_9GLOM</name>
<dbReference type="VEuPathDB" id="FungiDB:RhiirA1_480774"/>
<proteinExistence type="predicted"/>
<dbReference type="EMBL" id="LLXH01005200">
    <property type="protein sequence ID" value="PKC52746.1"/>
    <property type="molecule type" value="Genomic_DNA"/>
</dbReference>
<reference evidence="1 2" key="2">
    <citation type="submission" date="2017-10" db="EMBL/GenBank/DDBJ databases">
        <title>Genome analyses suggest a sexual origin of heterokaryosis in a supposedly ancient asexual fungus.</title>
        <authorList>
            <person name="Corradi N."/>
            <person name="Sedzielewska K."/>
            <person name="Noel J."/>
            <person name="Charron P."/>
            <person name="Farinelli L."/>
            <person name="Marton T."/>
            <person name="Kruger M."/>
            <person name="Pelin A."/>
            <person name="Brachmann A."/>
            <person name="Corradi N."/>
        </authorList>
    </citation>
    <scope>NUCLEOTIDE SEQUENCE [LARGE SCALE GENOMIC DNA]</scope>
    <source>
        <strain evidence="1 2">A1</strain>
    </source>
</reference>
<feature type="non-terminal residue" evidence="1">
    <location>
        <position position="1"/>
    </location>
</feature>
<evidence type="ECO:0000313" key="2">
    <source>
        <dbReference type="Proteomes" id="UP000232688"/>
    </source>
</evidence>
<accession>A0A2N0QNW6</accession>
<organism evidence="1 2">
    <name type="scientific">Rhizophagus irregularis</name>
    <dbReference type="NCBI Taxonomy" id="588596"/>
    <lineage>
        <taxon>Eukaryota</taxon>
        <taxon>Fungi</taxon>
        <taxon>Fungi incertae sedis</taxon>
        <taxon>Mucoromycota</taxon>
        <taxon>Glomeromycotina</taxon>
        <taxon>Glomeromycetes</taxon>
        <taxon>Glomerales</taxon>
        <taxon>Glomeraceae</taxon>
        <taxon>Rhizophagus</taxon>
    </lineage>
</organism>
<evidence type="ECO:0000313" key="1">
    <source>
        <dbReference type="EMBL" id="PKC52746.1"/>
    </source>
</evidence>
<reference evidence="1 2" key="1">
    <citation type="submission" date="2017-10" db="EMBL/GenBank/DDBJ databases">
        <title>Extensive intraspecific genome diversity in a model arbuscular mycorrhizal fungus.</title>
        <authorList>
            <person name="Chen E.C.H."/>
            <person name="Morin E."/>
            <person name="Baudet D."/>
            <person name="Noel J."/>
            <person name="Ndikumana S."/>
            <person name="Charron P."/>
            <person name="St-Onge C."/>
            <person name="Giorgi J."/>
            <person name="Grigoriev I.V."/>
            <person name="Roux C."/>
            <person name="Martin F.M."/>
            <person name="Corradi N."/>
        </authorList>
    </citation>
    <scope>NUCLEOTIDE SEQUENCE [LARGE SCALE GENOMIC DNA]</scope>
    <source>
        <strain evidence="1 2">A1</strain>
    </source>
</reference>
<protein>
    <submittedName>
        <fullName evidence="1">Uncharacterized protein</fullName>
    </submittedName>
</protein>
<sequence length="447" mass="52032">TVLAELWDWARQISSLPFENRKSASLICHLRKDVQGIVRALKTDFPELRIKEYHGKSDPVEKAQDFSNVEESWIDIDLVVYTSTLKIGVSCINPKFEQAFCLFNSYIETNARTNQMLFCMRCIKDYICHIEQRSSNVPITEEGLFRWLLNAKRECLPRELQNRGVFPDIDSIIRNKDVPTVRLWVAYMLEKFRSRRLFGWRMVDFLREVGMIISIIEPIPKSEENVVSLSQAMKANSSIVKAEEIAYRHHIVECYEIPPESLTEEFISKYGNFNHMKWFRAYRQLRDAGTDNETAVEAITRKDYREDRLTTVSRAERHSICLELLRNCTPVKDIDDRTRYKASDVKTRMKSSESISYLQDLVPKMARVFDNTDASRSAKKSGLKTIRAKLGLLNSALHATYGLKFKAMDKHSRHYHLVGSFDNNDSPELPPYQTGKEIYWENGEDTR</sequence>
<dbReference type="AlphaFoldDB" id="A0A2N0QNW6"/>
<dbReference type="Proteomes" id="UP000232688">
    <property type="component" value="Unassembled WGS sequence"/>
</dbReference>